<evidence type="ECO:0000256" key="1">
    <source>
        <dbReference type="SAM" id="MobiDB-lite"/>
    </source>
</evidence>
<reference evidence="2 3" key="1">
    <citation type="submission" date="2017-10" db="EMBL/GenBank/DDBJ databases">
        <title>Comparative genomics in systemic dimorphic fungi from Ajellomycetaceae.</title>
        <authorList>
            <person name="Munoz J.F."/>
            <person name="Mcewen J.G."/>
            <person name="Clay O.K."/>
            <person name="Cuomo C.A."/>
        </authorList>
    </citation>
    <scope>NUCLEOTIDE SEQUENCE [LARGE SCALE GENOMIC DNA]</scope>
    <source>
        <strain evidence="2 3">UAMH7299</strain>
    </source>
</reference>
<dbReference type="Gene3D" id="2.40.70.10">
    <property type="entry name" value="Acid Proteases"/>
    <property type="match status" value="1"/>
</dbReference>
<feature type="compositionally biased region" description="Basic and acidic residues" evidence="1">
    <location>
        <begin position="249"/>
        <end position="284"/>
    </location>
</feature>
<evidence type="ECO:0000313" key="3">
    <source>
        <dbReference type="Proteomes" id="UP000224634"/>
    </source>
</evidence>
<name>A0A2B7Z4P4_POLH7</name>
<dbReference type="EMBL" id="PDNA01000004">
    <property type="protein sequence ID" value="PGH27807.1"/>
    <property type="molecule type" value="Genomic_DNA"/>
</dbReference>
<dbReference type="InterPro" id="IPR021109">
    <property type="entry name" value="Peptidase_aspartic_dom_sf"/>
</dbReference>
<dbReference type="Proteomes" id="UP000224634">
    <property type="component" value="Unassembled WGS sequence"/>
</dbReference>
<feature type="compositionally biased region" description="Polar residues" evidence="1">
    <location>
        <begin position="287"/>
        <end position="301"/>
    </location>
</feature>
<dbReference type="CDD" id="cd00303">
    <property type="entry name" value="retropepsin_like"/>
    <property type="match status" value="1"/>
</dbReference>
<accession>A0A2B7Z4P4</accession>
<dbReference type="OrthoDB" id="6079484at2759"/>
<dbReference type="AlphaFoldDB" id="A0A2B7Z4P4"/>
<feature type="region of interest" description="Disordered" evidence="1">
    <location>
        <begin position="228"/>
        <end position="312"/>
    </location>
</feature>
<evidence type="ECO:0000313" key="2">
    <source>
        <dbReference type="EMBL" id="PGH27807.1"/>
    </source>
</evidence>
<comment type="caution">
    <text evidence="2">The sequence shown here is derived from an EMBL/GenBank/DDBJ whole genome shotgun (WGS) entry which is preliminary data.</text>
</comment>
<gene>
    <name evidence="2" type="ORF">AJ80_00595</name>
</gene>
<proteinExistence type="predicted"/>
<protein>
    <submittedName>
        <fullName evidence="2">Uncharacterized protein</fullName>
    </submittedName>
</protein>
<dbReference type="STRING" id="1447883.A0A2B7Z4P4"/>
<organism evidence="2 3">
    <name type="scientific">Polytolypa hystricis (strain UAMH7299)</name>
    <dbReference type="NCBI Taxonomy" id="1447883"/>
    <lineage>
        <taxon>Eukaryota</taxon>
        <taxon>Fungi</taxon>
        <taxon>Dikarya</taxon>
        <taxon>Ascomycota</taxon>
        <taxon>Pezizomycotina</taxon>
        <taxon>Eurotiomycetes</taxon>
        <taxon>Eurotiomycetidae</taxon>
        <taxon>Onygenales</taxon>
        <taxon>Onygenales incertae sedis</taxon>
        <taxon>Polytolypa</taxon>
    </lineage>
</organism>
<feature type="compositionally biased region" description="Low complexity" evidence="1">
    <location>
        <begin position="302"/>
        <end position="312"/>
    </location>
</feature>
<keyword evidence="3" id="KW-1185">Reference proteome</keyword>
<sequence length="312" mass="35091">MDPTYARKNRIPINTRLTERFVLPNGKHVRSRGTAMVRWPFADKPGKSYELEFVILPKHEVILGNKFLQETETMTTHRRRIRKVRKLVTSAKEMYLAGEHHARTTGTLDGEPVLALPDSGSEVNIVSKAYSKSRGWKIIGSSSRLQFADSSEQNSLGQVTAMWESGVEEGETMMTFEILSGCPYDVVLGQEYVYGADAYSILIAHDELEHDVPRLCLVIRIPEFLRKRRSGTSGSPSSSEVAAPTAIQEELRRRKAADRDVRDMQEPQRSEERNREMARREAWKLSHLSTEQLASQPSITPSSGNPSCASSS</sequence>